<evidence type="ECO:0000259" key="10">
    <source>
        <dbReference type="Pfam" id="PF04290"/>
    </source>
</evidence>
<evidence type="ECO:0000256" key="6">
    <source>
        <dbReference type="ARBA" id="ARBA00022989"/>
    </source>
</evidence>
<dbReference type="EMBL" id="JACJUU010000002">
    <property type="protein sequence ID" value="MBC2769039.1"/>
    <property type="molecule type" value="Genomic_DNA"/>
</dbReference>
<keyword evidence="2 9" id="KW-0813">Transport</keyword>
<keyword evidence="5 9" id="KW-0812">Transmembrane</keyword>
<keyword evidence="4 9" id="KW-0997">Cell inner membrane</keyword>
<name>A0A842HK26_9BURK</name>
<comment type="caution">
    <text evidence="11">The sequence shown here is derived from an EMBL/GenBank/DDBJ whole genome shotgun (WGS) entry which is preliminary data.</text>
</comment>
<dbReference type="GO" id="GO:0005886">
    <property type="term" value="C:plasma membrane"/>
    <property type="evidence" value="ECO:0007669"/>
    <property type="project" value="UniProtKB-SubCell"/>
</dbReference>
<evidence type="ECO:0000256" key="5">
    <source>
        <dbReference type="ARBA" id="ARBA00022692"/>
    </source>
</evidence>
<evidence type="ECO:0000313" key="11">
    <source>
        <dbReference type="EMBL" id="MBC2769039.1"/>
    </source>
</evidence>
<comment type="subcellular location">
    <subcellularLocation>
        <location evidence="1 9">Cell inner membrane</location>
        <topology evidence="1 9">Multi-pass membrane protein</topology>
    </subcellularLocation>
</comment>
<keyword evidence="6 9" id="KW-1133">Transmembrane helix</keyword>
<dbReference type="InterPro" id="IPR007387">
    <property type="entry name" value="TRAP_DctQ"/>
</dbReference>
<organism evidence="11 12">
    <name type="scientific">Pusillimonas minor</name>
    <dbReference type="NCBI Taxonomy" id="2697024"/>
    <lineage>
        <taxon>Bacteria</taxon>
        <taxon>Pseudomonadati</taxon>
        <taxon>Pseudomonadota</taxon>
        <taxon>Betaproteobacteria</taxon>
        <taxon>Burkholderiales</taxon>
        <taxon>Alcaligenaceae</taxon>
        <taxon>Pusillimonas</taxon>
    </lineage>
</organism>
<comment type="similarity">
    <text evidence="8 9">Belongs to the TRAP transporter small permease family.</text>
</comment>
<feature type="domain" description="Tripartite ATP-independent periplasmic transporters DctQ component" evidence="10">
    <location>
        <begin position="30"/>
        <end position="159"/>
    </location>
</feature>
<feature type="transmembrane region" description="Helical" evidence="9">
    <location>
        <begin position="54"/>
        <end position="71"/>
    </location>
</feature>
<feature type="transmembrane region" description="Helical" evidence="9">
    <location>
        <begin position="91"/>
        <end position="118"/>
    </location>
</feature>
<dbReference type="Pfam" id="PF04290">
    <property type="entry name" value="DctQ"/>
    <property type="match status" value="1"/>
</dbReference>
<evidence type="ECO:0000256" key="8">
    <source>
        <dbReference type="ARBA" id="ARBA00038436"/>
    </source>
</evidence>
<dbReference type="PANTHER" id="PTHR35011:SF4">
    <property type="entry name" value="SLL1102 PROTEIN"/>
    <property type="match status" value="1"/>
</dbReference>
<feature type="transmembrane region" description="Helical" evidence="9">
    <location>
        <begin position="138"/>
        <end position="158"/>
    </location>
</feature>
<evidence type="ECO:0000313" key="12">
    <source>
        <dbReference type="Proteomes" id="UP000545386"/>
    </source>
</evidence>
<comment type="subunit">
    <text evidence="9">The complex comprises the extracytoplasmic solute receptor protein and the two transmembrane proteins.</text>
</comment>
<comment type="function">
    <text evidence="9">Part of the tripartite ATP-independent periplasmic (TRAP) transport system.</text>
</comment>
<evidence type="ECO:0000256" key="1">
    <source>
        <dbReference type="ARBA" id="ARBA00004429"/>
    </source>
</evidence>
<gene>
    <name evidence="11" type="ORF">GTU67_03805</name>
</gene>
<dbReference type="AlphaFoldDB" id="A0A842HK26"/>
<dbReference type="InterPro" id="IPR055348">
    <property type="entry name" value="DctQ"/>
</dbReference>
<dbReference type="PANTHER" id="PTHR35011">
    <property type="entry name" value="2,3-DIKETO-L-GULONATE TRAP TRANSPORTER SMALL PERMEASE PROTEIN YIAM"/>
    <property type="match status" value="1"/>
</dbReference>
<dbReference type="RefSeq" id="WP_185778838.1">
    <property type="nucleotide sequence ID" value="NZ_JACJUU010000002.1"/>
</dbReference>
<reference evidence="11 12" key="1">
    <citation type="submission" date="2020-08" db="EMBL/GenBank/DDBJ databases">
        <title>Paraeoetvoesia sp. YC-7-48 draft genome sequence.</title>
        <authorList>
            <person name="Yao L."/>
        </authorList>
    </citation>
    <scope>NUCLEOTIDE SEQUENCE [LARGE SCALE GENOMIC DNA]</scope>
    <source>
        <strain evidence="12">YC-7-48</strain>
    </source>
</reference>
<sequence length="195" mass="21238">MGGLLALSRLIDAINVRIGKAVSWVILVVVVISSVNAVFRKAFDMSSNAWLEVQWYMFGMIFLLAAGYTFLRNGHVRVDIVASRLSERGQIVIDIIGILAFFLPACMFILWLSVPMAIESYVQHEVSSNAGGLVRWPVKALIPLGFILLSLAGVSHLIKCAGFLMGKCPNPTHPEGHKTSEELLADEIANAASSK</sequence>
<evidence type="ECO:0000256" key="3">
    <source>
        <dbReference type="ARBA" id="ARBA00022475"/>
    </source>
</evidence>
<dbReference type="Proteomes" id="UP000545386">
    <property type="component" value="Unassembled WGS sequence"/>
</dbReference>
<keyword evidence="12" id="KW-1185">Reference proteome</keyword>
<protein>
    <recommendedName>
        <fullName evidence="9">TRAP transporter small permease protein</fullName>
    </recommendedName>
</protein>
<accession>A0A842HK26</accession>
<evidence type="ECO:0000256" key="2">
    <source>
        <dbReference type="ARBA" id="ARBA00022448"/>
    </source>
</evidence>
<keyword evidence="7 9" id="KW-0472">Membrane</keyword>
<evidence type="ECO:0000256" key="4">
    <source>
        <dbReference type="ARBA" id="ARBA00022519"/>
    </source>
</evidence>
<feature type="transmembrane region" description="Helical" evidence="9">
    <location>
        <begin position="21"/>
        <end position="39"/>
    </location>
</feature>
<keyword evidence="3" id="KW-1003">Cell membrane</keyword>
<evidence type="ECO:0000256" key="7">
    <source>
        <dbReference type="ARBA" id="ARBA00023136"/>
    </source>
</evidence>
<proteinExistence type="inferred from homology"/>
<evidence type="ECO:0000256" key="9">
    <source>
        <dbReference type="RuleBase" id="RU369079"/>
    </source>
</evidence>
<dbReference type="GO" id="GO:0022857">
    <property type="term" value="F:transmembrane transporter activity"/>
    <property type="evidence" value="ECO:0007669"/>
    <property type="project" value="UniProtKB-UniRule"/>
</dbReference>